<keyword evidence="3 7" id="KW-0812">Transmembrane</keyword>
<proteinExistence type="predicted"/>
<feature type="transmembrane region" description="Helical" evidence="7">
    <location>
        <begin position="63"/>
        <end position="81"/>
    </location>
</feature>
<feature type="transmembrane region" description="Helical" evidence="7">
    <location>
        <begin position="409"/>
        <end position="432"/>
    </location>
</feature>
<dbReference type="EMBL" id="FOTY01000002">
    <property type="protein sequence ID" value="SFL55373.1"/>
    <property type="molecule type" value="Genomic_DNA"/>
</dbReference>
<name>A0A1I4IMZ8_9BACI</name>
<evidence type="ECO:0000256" key="5">
    <source>
        <dbReference type="ARBA" id="ARBA00023136"/>
    </source>
</evidence>
<feature type="transmembrane region" description="Helical" evidence="7">
    <location>
        <begin position="254"/>
        <end position="271"/>
    </location>
</feature>
<reference evidence="9 10" key="1">
    <citation type="submission" date="2016-10" db="EMBL/GenBank/DDBJ databases">
        <authorList>
            <person name="de Groot N.N."/>
        </authorList>
    </citation>
    <scope>NUCLEOTIDE SEQUENCE [LARGE SCALE GENOMIC DNA]</scope>
    <source>
        <strain evidence="9 10">CGMCC 1.6134</strain>
    </source>
</reference>
<evidence type="ECO:0000259" key="8">
    <source>
        <dbReference type="Pfam" id="PF03553"/>
    </source>
</evidence>
<gene>
    <name evidence="9" type="ORF">SAMN04488054_102121</name>
</gene>
<keyword evidence="2" id="KW-1003">Cell membrane</keyword>
<evidence type="ECO:0000256" key="3">
    <source>
        <dbReference type="ARBA" id="ARBA00022692"/>
    </source>
</evidence>
<evidence type="ECO:0000256" key="7">
    <source>
        <dbReference type="SAM" id="Phobius"/>
    </source>
</evidence>
<evidence type="ECO:0000256" key="6">
    <source>
        <dbReference type="SAM" id="MobiDB-lite"/>
    </source>
</evidence>
<dbReference type="Proteomes" id="UP000199668">
    <property type="component" value="Unassembled WGS sequence"/>
</dbReference>
<keyword evidence="5 7" id="KW-0472">Membrane</keyword>
<feature type="transmembrane region" description="Helical" evidence="7">
    <location>
        <begin position="358"/>
        <end position="383"/>
    </location>
</feature>
<sequence>MNNWESIIPFLIIIPVAIGTKQVLPGLALGLLAASYIVEPSLLGGIEKMTNYLISSLAKEPKLQIIGFLYIFTGIVNMIEMTGGIKGFTNITSQKIKTKKQAIFMIWITLLGTFISPNLRIVTIAPIMKALQNKLNITKEKVSFVIEASSLPVIALIPIATAFIGYMTSAIDMSLESSANADPYKYFLKSIPFNFFSIIIIILSVIYSVFGHLKLFNGNKDKKDEQENQYKNTKREKDAQEDSDTGIESRPANLFIPLALALSLSIFLSWWDGYGKTSEIFKAFIAADVSRYMLIAIIITLLAAFVQFLMQKYPLKKLVKAFFDGGNKLMPAFFLFALVWGLSLATKDLGLSKFITSTLGTIPILLIPPITFVLGSVLAYFIGSSWGSWGLLMPIGVSLAQSSEISLPLMIGIIFACGTLGGLTSPLSGTTVTISKIMELEIMDYAKYKIKHTLIPFILSISLYVTYTLLF</sequence>
<feature type="transmembrane region" description="Helical" evidence="7">
    <location>
        <begin position="191"/>
        <end position="210"/>
    </location>
</feature>
<dbReference type="PANTHER" id="PTHR43478:SF1">
    <property type="entry name" value="NA+_H+ ANTIPORTER NHAC-LIKE C-TERMINAL DOMAIN-CONTAINING PROTEIN"/>
    <property type="match status" value="1"/>
</dbReference>
<feature type="domain" description="Na+/H+ antiporter NhaC-like C-terminal" evidence="8">
    <location>
        <begin position="181"/>
        <end position="457"/>
    </location>
</feature>
<evidence type="ECO:0000256" key="1">
    <source>
        <dbReference type="ARBA" id="ARBA00004651"/>
    </source>
</evidence>
<evidence type="ECO:0000313" key="10">
    <source>
        <dbReference type="Proteomes" id="UP000199668"/>
    </source>
</evidence>
<organism evidence="9 10">
    <name type="scientific">Salibacterium qingdaonense</name>
    <dbReference type="NCBI Taxonomy" id="266892"/>
    <lineage>
        <taxon>Bacteria</taxon>
        <taxon>Bacillati</taxon>
        <taxon>Bacillota</taxon>
        <taxon>Bacilli</taxon>
        <taxon>Bacillales</taxon>
        <taxon>Bacillaceae</taxon>
    </lineage>
</organism>
<evidence type="ECO:0000256" key="2">
    <source>
        <dbReference type="ARBA" id="ARBA00022475"/>
    </source>
</evidence>
<feature type="region of interest" description="Disordered" evidence="6">
    <location>
        <begin position="224"/>
        <end position="247"/>
    </location>
</feature>
<feature type="transmembrane region" description="Helical" evidence="7">
    <location>
        <begin position="329"/>
        <end position="346"/>
    </location>
</feature>
<feature type="transmembrane region" description="Helical" evidence="7">
    <location>
        <begin position="292"/>
        <end position="309"/>
    </location>
</feature>
<feature type="transmembrane region" description="Helical" evidence="7">
    <location>
        <begin position="148"/>
        <end position="171"/>
    </location>
</feature>
<evidence type="ECO:0000313" key="9">
    <source>
        <dbReference type="EMBL" id="SFL55373.1"/>
    </source>
</evidence>
<dbReference type="GO" id="GO:0005886">
    <property type="term" value="C:plasma membrane"/>
    <property type="evidence" value="ECO:0007669"/>
    <property type="project" value="UniProtKB-SubCell"/>
</dbReference>
<keyword evidence="4 7" id="KW-1133">Transmembrane helix</keyword>
<accession>A0A1I4IMZ8</accession>
<dbReference type="InterPro" id="IPR018461">
    <property type="entry name" value="Na/H_Antiport_NhaC-like_C"/>
</dbReference>
<comment type="subcellular location">
    <subcellularLocation>
        <location evidence="1">Cell membrane</location>
        <topology evidence="1">Multi-pass membrane protein</topology>
    </subcellularLocation>
</comment>
<protein>
    <submittedName>
        <fullName evidence="9">Na+/H+ antiporter NhaC</fullName>
    </submittedName>
</protein>
<dbReference type="PANTHER" id="PTHR43478">
    <property type="entry name" value="NA+/H+ ANTIPORTER-RELATED"/>
    <property type="match status" value="1"/>
</dbReference>
<feature type="transmembrane region" description="Helical" evidence="7">
    <location>
        <begin position="102"/>
        <end position="128"/>
    </location>
</feature>
<dbReference type="AlphaFoldDB" id="A0A1I4IMZ8"/>
<feature type="compositionally biased region" description="Basic and acidic residues" evidence="6">
    <location>
        <begin position="224"/>
        <end position="240"/>
    </location>
</feature>
<feature type="transmembrane region" description="Helical" evidence="7">
    <location>
        <begin position="453"/>
        <end position="470"/>
    </location>
</feature>
<keyword evidence="10" id="KW-1185">Reference proteome</keyword>
<evidence type="ECO:0000256" key="4">
    <source>
        <dbReference type="ARBA" id="ARBA00022989"/>
    </source>
</evidence>
<dbReference type="OrthoDB" id="9762978at2"/>
<feature type="transmembrane region" description="Helical" evidence="7">
    <location>
        <begin position="7"/>
        <end position="38"/>
    </location>
</feature>
<dbReference type="Pfam" id="PF03553">
    <property type="entry name" value="Na_H_antiporter"/>
    <property type="match status" value="1"/>
</dbReference>
<dbReference type="RefSeq" id="WP_090925397.1">
    <property type="nucleotide sequence ID" value="NZ_FOTY01000002.1"/>
</dbReference>